<protein>
    <submittedName>
        <fullName evidence="2">Uncharacterized protein</fullName>
    </submittedName>
</protein>
<feature type="transmembrane region" description="Helical" evidence="1">
    <location>
        <begin position="39"/>
        <end position="58"/>
    </location>
</feature>
<feature type="transmembrane region" description="Helical" evidence="1">
    <location>
        <begin position="117"/>
        <end position="137"/>
    </location>
</feature>
<proteinExistence type="predicted"/>
<keyword evidence="1" id="KW-1133">Transmembrane helix</keyword>
<dbReference type="EMBL" id="MU005570">
    <property type="protein sequence ID" value="KAF2691131.1"/>
    <property type="molecule type" value="Genomic_DNA"/>
</dbReference>
<dbReference type="Proteomes" id="UP000799291">
    <property type="component" value="Unassembled WGS sequence"/>
</dbReference>
<dbReference type="OrthoDB" id="3540210at2759"/>
<name>A0A6G1JLM8_9PLEO</name>
<sequence>MAANSVDDSFSDDVFTGFWINRAYGSCYGATLTLRRQHGGFLIAFLAIYVSLTGKSFWKIARFLLHSYFSSAATTDGVYHQRQNVLRNAKAAPDAVAEVFWIMLAWRPRARRTVSRLMFVMVVAFFVTAGFVTAGVFSSRVAANSSNEVILLGSGCGTQVSAPFGQETADLLNYRQRRILEHLITALQCQTFMKPRLPYTVDINSSCPFSDKICRRTSGNILLDTGLLDSSEDFGINAGPRFRVRMKRHCAPLTTNGFSHVYTDPEHPADKFMRYTYGRANYTIVANEAENAFVYEVPIKEAPTYVDPKLFYRSEMKDYKIGSDGEVVILFLSSDGLWYRERTDDPWFAANQEVPASDELGFGNGTKVFLPDEPAGVIGCSFTTWLCNLELPESQIWPDTNDRAAIVGFMSAITTFTTSPDFVYRSPGLPSLLSRFTLVGPVQAGMAAATQKGAFWPTNKTHCPTPKACQVFCRNQKIRSPNFYSFSVLGVSVVIFLGLFLILVATWIESIVASILRCRGRSVKRPTFAMLEWENNSALQLQRLALQAVGSGTWTRTAQSVPVTEAGDTLGTLDISDPTHTRLRRLSPEHELSNMTPYEGSDVDNGLASPEIIRGDEEFTAARTRSSPMYMIVATQEDR</sequence>
<keyword evidence="1" id="KW-0472">Membrane</keyword>
<dbReference type="AlphaFoldDB" id="A0A6G1JLM8"/>
<evidence type="ECO:0000313" key="2">
    <source>
        <dbReference type="EMBL" id="KAF2691131.1"/>
    </source>
</evidence>
<gene>
    <name evidence="2" type="ORF">K458DRAFT_438815</name>
</gene>
<evidence type="ECO:0000313" key="3">
    <source>
        <dbReference type="Proteomes" id="UP000799291"/>
    </source>
</evidence>
<accession>A0A6G1JLM8</accession>
<reference evidence="2" key="1">
    <citation type="journal article" date="2020" name="Stud. Mycol.">
        <title>101 Dothideomycetes genomes: a test case for predicting lifestyles and emergence of pathogens.</title>
        <authorList>
            <person name="Haridas S."/>
            <person name="Albert R."/>
            <person name="Binder M."/>
            <person name="Bloem J."/>
            <person name="Labutti K."/>
            <person name="Salamov A."/>
            <person name="Andreopoulos B."/>
            <person name="Baker S."/>
            <person name="Barry K."/>
            <person name="Bills G."/>
            <person name="Bluhm B."/>
            <person name="Cannon C."/>
            <person name="Castanera R."/>
            <person name="Culley D."/>
            <person name="Daum C."/>
            <person name="Ezra D."/>
            <person name="Gonzalez J."/>
            <person name="Henrissat B."/>
            <person name="Kuo A."/>
            <person name="Liang C."/>
            <person name="Lipzen A."/>
            <person name="Lutzoni F."/>
            <person name="Magnuson J."/>
            <person name="Mondo S."/>
            <person name="Nolan M."/>
            <person name="Ohm R."/>
            <person name="Pangilinan J."/>
            <person name="Park H.-J."/>
            <person name="Ramirez L."/>
            <person name="Alfaro M."/>
            <person name="Sun H."/>
            <person name="Tritt A."/>
            <person name="Yoshinaga Y."/>
            <person name="Zwiers L.-H."/>
            <person name="Turgeon B."/>
            <person name="Goodwin S."/>
            <person name="Spatafora J."/>
            <person name="Crous P."/>
            <person name="Grigoriev I."/>
        </authorList>
    </citation>
    <scope>NUCLEOTIDE SEQUENCE</scope>
    <source>
        <strain evidence="2">CBS 122367</strain>
    </source>
</reference>
<feature type="transmembrane region" description="Helical" evidence="1">
    <location>
        <begin position="483"/>
        <end position="516"/>
    </location>
</feature>
<organism evidence="2 3">
    <name type="scientific">Lentithecium fluviatile CBS 122367</name>
    <dbReference type="NCBI Taxonomy" id="1168545"/>
    <lineage>
        <taxon>Eukaryota</taxon>
        <taxon>Fungi</taxon>
        <taxon>Dikarya</taxon>
        <taxon>Ascomycota</taxon>
        <taxon>Pezizomycotina</taxon>
        <taxon>Dothideomycetes</taxon>
        <taxon>Pleosporomycetidae</taxon>
        <taxon>Pleosporales</taxon>
        <taxon>Massarineae</taxon>
        <taxon>Lentitheciaceae</taxon>
        <taxon>Lentithecium</taxon>
    </lineage>
</organism>
<keyword evidence="3" id="KW-1185">Reference proteome</keyword>
<evidence type="ECO:0000256" key="1">
    <source>
        <dbReference type="SAM" id="Phobius"/>
    </source>
</evidence>
<keyword evidence="1" id="KW-0812">Transmembrane</keyword>